<protein>
    <recommendedName>
        <fullName evidence="3">Glabrous enhancer-binding protein-like DBD domain-containing protein</fullName>
    </recommendedName>
</protein>
<dbReference type="PANTHER" id="PTHR31662:SF1">
    <property type="entry name" value="OS01G0249900 PROTEIN"/>
    <property type="match status" value="1"/>
</dbReference>
<proteinExistence type="inferred from homology"/>
<feature type="compositionally biased region" description="Gly residues" evidence="2">
    <location>
        <begin position="82"/>
        <end position="91"/>
    </location>
</feature>
<dbReference type="InterPro" id="IPR007592">
    <property type="entry name" value="GEBP"/>
</dbReference>
<feature type="region of interest" description="Disordered" evidence="2">
    <location>
        <begin position="261"/>
        <end position="307"/>
    </location>
</feature>
<organism evidence="4">
    <name type="scientific">Nymphaea colorata</name>
    <name type="common">pocket water lily</name>
    <dbReference type="NCBI Taxonomy" id="210225"/>
    <lineage>
        <taxon>Eukaryota</taxon>
        <taxon>Viridiplantae</taxon>
        <taxon>Streptophyta</taxon>
        <taxon>Embryophyta</taxon>
        <taxon>Tracheophyta</taxon>
        <taxon>Spermatophyta</taxon>
        <taxon>Magnoliopsida</taxon>
        <taxon>Nymphaeales</taxon>
        <taxon>Nymphaeaceae</taxon>
        <taxon>Nymphaea</taxon>
    </lineage>
</organism>
<evidence type="ECO:0000259" key="3">
    <source>
        <dbReference type="Pfam" id="PF04504"/>
    </source>
</evidence>
<dbReference type="EMBL" id="LR721775">
    <property type="protein sequence ID" value="VVV59716.1"/>
    <property type="molecule type" value="Genomic_DNA"/>
</dbReference>
<feature type="domain" description="Glabrous enhancer-binding protein-like DBD" evidence="3">
    <location>
        <begin position="158"/>
        <end position="251"/>
    </location>
</feature>
<feature type="compositionally biased region" description="Pro residues" evidence="2">
    <location>
        <begin position="1"/>
        <end position="10"/>
    </location>
</feature>
<dbReference type="GO" id="GO:0005634">
    <property type="term" value="C:nucleus"/>
    <property type="evidence" value="ECO:0007669"/>
    <property type="project" value="TreeGrafter"/>
</dbReference>
<evidence type="ECO:0000256" key="1">
    <source>
        <dbReference type="ARBA" id="ARBA00010820"/>
    </source>
</evidence>
<accession>A0A5K0X2G5</accession>
<feature type="region of interest" description="Disordered" evidence="2">
    <location>
        <begin position="1"/>
        <end position="102"/>
    </location>
</feature>
<dbReference type="OMA" id="IWHAGFA"/>
<reference evidence="4" key="1">
    <citation type="submission" date="2019-09" db="EMBL/GenBank/DDBJ databases">
        <authorList>
            <person name="Zhang L."/>
        </authorList>
    </citation>
    <scope>NUCLEOTIDE SEQUENCE</scope>
</reference>
<name>A0A5K0X2G5_9MAGN</name>
<dbReference type="OrthoDB" id="669440at2759"/>
<sequence>MPSPPPPGPDLPLSCSSASSSEEEEEEEDHEEEDDDEEGDGVGEAEGDGDGEGHVTPPAAKTLGPNSSPSFSSSSSGRENGSAGGGGGGGKRPPAADGGVEGDVKRLRTSSTAVVAQAVTQATPLSVVVSMPAQVQPMDSEMEKKAIVSVGEDSRRLFQRLWTDEDEIGLLNGFYEYSRRGNPNFHDMTPFYEQMKATLQFDFNKNQLVEKLRRLKKKYRNVVRKLSSGKDFAFKSAHDQLTFEISKKIWHAGFAPVVDDEEEPVVERKPGRGSRKSHAQTHQPAPPPPQPVADGGGTGVGGAGGGGVAGTGSGGNCGIPSVHSVVEETVRSCLSPIFKELMYSAVNGPSHSGFGLGMNPLPLSFGGAGEFKAVGSDEKWRKQQILELEVYLKRIELVQEQIKLTLQELKSLGT</sequence>
<evidence type="ECO:0000256" key="2">
    <source>
        <dbReference type="SAM" id="MobiDB-lite"/>
    </source>
</evidence>
<feature type="compositionally biased region" description="Acidic residues" evidence="2">
    <location>
        <begin position="21"/>
        <end position="50"/>
    </location>
</feature>
<gene>
    <name evidence="4" type="ORF">NYM_LOCUS5062</name>
</gene>
<dbReference type="Gramene" id="NC10G0166080.1">
    <property type="protein sequence ID" value="NC10G0166080.1:cds"/>
    <property type="gene ID" value="NC10G0166080"/>
</dbReference>
<feature type="compositionally biased region" description="Low complexity" evidence="2">
    <location>
        <begin position="11"/>
        <end position="20"/>
    </location>
</feature>
<feature type="compositionally biased region" description="Gly residues" evidence="2">
    <location>
        <begin position="294"/>
        <end position="307"/>
    </location>
</feature>
<dbReference type="InterPro" id="IPR053932">
    <property type="entry name" value="GeBP-like_DBD"/>
</dbReference>
<dbReference type="PANTHER" id="PTHR31662">
    <property type="entry name" value="BNAANNG10740D PROTEIN-RELATED"/>
    <property type="match status" value="1"/>
</dbReference>
<feature type="compositionally biased region" description="Low complexity" evidence="2">
    <location>
        <begin position="64"/>
        <end position="81"/>
    </location>
</feature>
<dbReference type="Pfam" id="PF04504">
    <property type="entry name" value="GeBP-like_DBD"/>
    <property type="match status" value="1"/>
</dbReference>
<dbReference type="GO" id="GO:0006355">
    <property type="term" value="P:regulation of DNA-templated transcription"/>
    <property type="evidence" value="ECO:0007669"/>
    <property type="project" value="InterPro"/>
</dbReference>
<evidence type="ECO:0000313" key="4">
    <source>
        <dbReference type="EMBL" id="VVV59716.1"/>
    </source>
</evidence>
<comment type="similarity">
    <text evidence="1">Belongs to the GeBP family.</text>
</comment>
<dbReference type="AlphaFoldDB" id="A0A5K0X2G5"/>